<feature type="domain" description="HTH iclR-type" evidence="4">
    <location>
        <begin position="1"/>
        <end position="61"/>
    </location>
</feature>
<evidence type="ECO:0000256" key="3">
    <source>
        <dbReference type="ARBA" id="ARBA00023163"/>
    </source>
</evidence>
<dbReference type="SMART" id="SM00346">
    <property type="entry name" value="HTH_ICLR"/>
    <property type="match status" value="1"/>
</dbReference>
<dbReference type="SUPFAM" id="SSF55781">
    <property type="entry name" value="GAF domain-like"/>
    <property type="match status" value="1"/>
</dbReference>
<keyword evidence="3" id="KW-0804">Transcription</keyword>
<keyword evidence="1" id="KW-0805">Transcription regulation</keyword>
<dbReference type="Pfam" id="PF09339">
    <property type="entry name" value="HTH_IclR"/>
    <property type="match status" value="1"/>
</dbReference>
<evidence type="ECO:0000259" key="4">
    <source>
        <dbReference type="PROSITE" id="PS51077"/>
    </source>
</evidence>
<dbReference type="Gene3D" id="1.10.10.10">
    <property type="entry name" value="Winged helix-like DNA-binding domain superfamily/Winged helix DNA-binding domain"/>
    <property type="match status" value="1"/>
</dbReference>
<evidence type="ECO:0000256" key="2">
    <source>
        <dbReference type="ARBA" id="ARBA00023125"/>
    </source>
</evidence>
<dbReference type="InterPro" id="IPR050707">
    <property type="entry name" value="HTH_MetabolicPath_Reg"/>
</dbReference>
<sequence length="237" mass="24971">MDAADKALQLVVLLQTTESVSVSEAAAHLDVARSTAHRLLATLRHREFAVQSGDRRYRAGPALRRTVARPRSTSALVELAAPLLRRLRDEVDETVHLVVLDGAEVVFLHSEESRQPLRIGSRAGARLPARHASGGKVLLAALEPAEVDARLGGELTATELAALHEQLAGVRAAGYGLNQGDTEPGISAIGVPVLDDHGVAIAAVSVSVPAMRLPRARLPELTGALRRCAADLTSLAG</sequence>
<organism evidence="6 7">
    <name type="scientific">Geodermatophilus ruber</name>
    <dbReference type="NCBI Taxonomy" id="504800"/>
    <lineage>
        <taxon>Bacteria</taxon>
        <taxon>Bacillati</taxon>
        <taxon>Actinomycetota</taxon>
        <taxon>Actinomycetes</taxon>
        <taxon>Geodermatophilales</taxon>
        <taxon>Geodermatophilaceae</taxon>
        <taxon>Geodermatophilus</taxon>
    </lineage>
</organism>
<dbReference type="Gene3D" id="3.30.450.40">
    <property type="match status" value="1"/>
</dbReference>
<dbReference type="InterPro" id="IPR036390">
    <property type="entry name" value="WH_DNA-bd_sf"/>
</dbReference>
<dbReference type="GO" id="GO:0045892">
    <property type="term" value="P:negative regulation of DNA-templated transcription"/>
    <property type="evidence" value="ECO:0007669"/>
    <property type="project" value="TreeGrafter"/>
</dbReference>
<keyword evidence="7" id="KW-1185">Reference proteome</keyword>
<dbReference type="PROSITE" id="PS51078">
    <property type="entry name" value="ICLR_ED"/>
    <property type="match status" value="1"/>
</dbReference>
<dbReference type="InterPro" id="IPR036388">
    <property type="entry name" value="WH-like_DNA-bd_sf"/>
</dbReference>
<name>A0A1I4EYY1_9ACTN</name>
<dbReference type="InterPro" id="IPR014757">
    <property type="entry name" value="Tscrpt_reg_IclR_C"/>
</dbReference>
<proteinExistence type="predicted"/>
<dbReference type="InParanoid" id="A0A1I4EYY1"/>
<dbReference type="AlphaFoldDB" id="A0A1I4EYY1"/>
<dbReference type="Proteomes" id="UP000199152">
    <property type="component" value="Unassembled WGS sequence"/>
</dbReference>
<dbReference type="PANTHER" id="PTHR30136">
    <property type="entry name" value="HELIX-TURN-HELIX TRANSCRIPTIONAL REGULATOR, ICLR FAMILY"/>
    <property type="match status" value="1"/>
</dbReference>
<dbReference type="GO" id="GO:0003677">
    <property type="term" value="F:DNA binding"/>
    <property type="evidence" value="ECO:0007669"/>
    <property type="project" value="UniProtKB-KW"/>
</dbReference>
<feature type="domain" description="IclR-ED" evidence="5">
    <location>
        <begin position="55"/>
        <end position="237"/>
    </location>
</feature>
<dbReference type="PROSITE" id="PS51077">
    <property type="entry name" value="HTH_ICLR"/>
    <property type="match status" value="1"/>
</dbReference>
<evidence type="ECO:0000313" key="6">
    <source>
        <dbReference type="EMBL" id="SFL10942.1"/>
    </source>
</evidence>
<dbReference type="STRING" id="504800.SAMN04488085_106269"/>
<evidence type="ECO:0000259" key="5">
    <source>
        <dbReference type="PROSITE" id="PS51078"/>
    </source>
</evidence>
<dbReference type="InterPro" id="IPR029016">
    <property type="entry name" value="GAF-like_dom_sf"/>
</dbReference>
<evidence type="ECO:0000313" key="7">
    <source>
        <dbReference type="Proteomes" id="UP000199152"/>
    </source>
</evidence>
<dbReference type="SUPFAM" id="SSF46785">
    <property type="entry name" value="Winged helix' DNA-binding domain"/>
    <property type="match status" value="1"/>
</dbReference>
<dbReference type="GO" id="GO:0003700">
    <property type="term" value="F:DNA-binding transcription factor activity"/>
    <property type="evidence" value="ECO:0007669"/>
    <property type="project" value="TreeGrafter"/>
</dbReference>
<dbReference type="OrthoDB" id="7274111at2"/>
<gene>
    <name evidence="6" type="ORF">SAMN04488085_106269</name>
</gene>
<reference evidence="6 7" key="1">
    <citation type="submission" date="2016-10" db="EMBL/GenBank/DDBJ databases">
        <authorList>
            <person name="de Groot N.N."/>
        </authorList>
    </citation>
    <scope>NUCLEOTIDE SEQUENCE [LARGE SCALE GENOMIC DNA]</scope>
    <source>
        <strain evidence="6 7">DSM 45317</strain>
    </source>
</reference>
<dbReference type="InterPro" id="IPR005471">
    <property type="entry name" value="Tscrpt_reg_IclR_N"/>
</dbReference>
<keyword evidence="2" id="KW-0238">DNA-binding</keyword>
<dbReference type="Pfam" id="PF01614">
    <property type="entry name" value="IclR_C"/>
    <property type="match status" value="1"/>
</dbReference>
<protein>
    <submittedName>
        <fullName evidence="6">Transcriptional regulator, IclR family</fullName>
    </submittedName>
</protein>
<dbReference type="PANTHER" id="PTHR30136:SF24">
    <property type="entry name" value="HTH-TYPE TRANSCRIPTIONAL REPRESSOR ALLR"/>
    <property type="match status" value="1"/>
</dbReference>
<evidence type="ECO:0000256" key="1">
    <source>
        <dbReference type="ARBA" id="ARBA00023015"/>
    </source>
</evidence>
<dbReference type="EMBL" id="FOSW01000006">
    <property type="protein sequence ID" value="SFL10942.1"/>
    <property type="molecule type" value="Genomic_DNA"/>
</dbReference>
<accession>A0A1I4EYY1</accession>